<dbReference type="InterPro" id="IPR036388">
    <property type="entry name" value="WH-like_DNA-bd_sf"/>
</dbReference>
<dbReference type="GO" id="GO:0006355">
    <property type="term" value="P:regulation of DNA-templated transcription"/>
    <property type="evidence" value="ECO:0007669"/>
    <property type="project" value="InterPro"/>
</dbReference>
<organism evidence="5 6">
    <name type="scientific">Amycolatopsis pithecellobii</name>
    <dbReference type="NCBI Taxonomy" id="664692"/>
    <lineage>
        <taxon>Bacteria</taxon>
        <taxon>Bacillati</taxon>
        <taxon>Actinomycetota</taxon>
        <taxon>Actinomycetes</taxon>
        <taxon>Pseudonocardiales</taxon>
        <taxon>Pseudonocardiaceae</taxon>
        <taxon>Amycolatopsis</taxon>
    </lineage>
</organism>
<dbReference type="InterPro" id="IPR016032">
    <property type="entry name" value="Sig_transdc_resp-reg_C-effctor"/>
</dbReference>
<reference evidence="5 6" key="1">
    <citation type="submission" date="2019-11" db="EMBL/GenBank/DDBJ databases">
        <title>Draft genome of Amycolatopsis RM579.</title>
        <authorList>
            <person name="Duangmal K."/>
            <person name="Mingma R."/>
        </authorList>
    </citation>
    <scope>NUCLEOTIDE SEQUENCE [LARGE SCALE GENOMIC DNA]</scope>
    <source>
        <strain evidence="5 6">RM579</strain>
    </source>
</reference>
<keyword evidence="6" id="KW-1185">Reference proteome</keyword>
<name>A0A6N7YZG3_9PSEU</name>
<feature type="domain" description="HTH luxR-type" evidence="4">
    <location>
        <begin position="208"/>
        <end position="273"/>
    </location>
</feature>
<dbReference type="EMBL" id="WMBA01000008">
    <property type="protein sequence ID" value="MTD53819.1"/>
    <property type="molecule type" value="Genomic_DNA"/>
</dbReference>
<dbReference type="SUPFAM" id="SSF55781">
    <property type="entry name" value="GAF domain-like"/>
    <property type="match status" value="1"/>
</dbReference>
<dbReference type="InterPro" id="IPR000792">
    <property type="entry name" value="Tscrpt_reg_LuxR_C"/>
</dbReference>
<keyword evidence="1" id="KW-0805">Transcription regulation</keyword>
<keyword evidence="3" id="KW-0804">Transcription</keyword>
<evidence type="ECO:0000259" key="4">
    <source>
        <dbReference type="PROSITE" id="PS50043"/>
    </source>
</evidence>
<dbReference type="PROSITE" id="PS50043">
    <property type="entry name" value="HTH_LUXR_2"/>
    <property type="match status" value="1"/>
</dbReference>
<gene>
    <name evidence="5" type="ORF">GKO32_07455</name>
</gene>
<evidence type="ECO:0000313" key="6">
    <source>
        <dbReference type="Proteomes" id="UP000440096"/>
    </source>
</evidence>
<dbReference type="InterPro" id="IPR029016">
    <property type="entry name" value="GAF-like_dom_sf"/>
</dbReference>
<dbReference type="GO" id="GO:0003677">
    <property type="term" value="F:DNA binding"/>
    <property type="evidence" value="ECO:0007669"/>
    <property type="project" value="UniProtKB-KW"/>
</dbReference>
<dbReference type="Proteomes" id="UP000440096">
    <property type="component" value="Unassembled WGS sequence"/>
</dbReference>
<dbReference type="PANTHER" id="PTHR44688:SF16">
    <property type="entry name" value="DNA-BINDING TRANSCRIPTIONAL ACTIVATOR DEVR_DOSR"/>
    <property type="match status" value="1"/>
</dbReference>
<comment type="caution">
    <text evidence="5">The sequence shown here is derived from an EMBL/GenBank/DDBJ whole genome shotgun (WGS) entry which is preliminary data.</text>
</comment>
<dbReference type="OrthoDB" id="4069167at2"/>
<dbReference type="SUPFAM" id="SSF46894">
    <property type="entry name" value="C-terminal effector domain of the bipartite response regulators"/>
    <property type="match status" value="1"/>
</dbReference>
<evidence type="ECO:0000313" key="5">
    <source>
        <dbReference type="EMBL" id="MTD53819.1"/>
    </source>
</evidence>
<dbReference type="PROSITE" id="PS00622">
    <property type="entry name" value="HTH_LUXR_1"/>
    <property type="match status" value="1"/>
</dbReference>
<dbReference type="Gene3D" id="3.30.450.40">
    <property type="match status" value="1"/>
</dbReference>
<sequence>METRDLNRHLDAALTRLRQKTGVSVAFGGPVEANGTLLLERFVGPTAGVLSGLSVYLGEGLGGRVVAMGKTAVVNDYFATRAITHRYDQLIRVERLRALVASPVVVHRRPIAVIYGAYRSHEIVGGRVQDTITEEARSLEQETVVAATLAQAREGWTDADGEITSMREQIRAADAKLRRLLASVDNNEVCAALQQIIRTLTDAPGTDNPARGSLLTTRESDVVSLAGLGYSNARIAEALGLTVHTVKSYMKSAMAKLDAQSRLEAVVLARRAHLIP</sequence>
<evidence type="ECO:0000256" key="1">
    <source>
        <dbReference type="ARBA" id="ARBA00023015"/>
    </source>
</evidence>
<dbReference type="CDD" id="cd06170">
    <property type="entry name" value="LuxR_C_like"/>
    <property type="match status" value="1"/>
</dbReference>
<dbReference type="AlphaFoldDB" id="A0A6N7YZG3"/>
<dbReference type="Pfam" id="PF00196">
    <property type="entry name" value="GerE"/>
    <property type="match status" value="1"/>
</dbReference>
<accession>A0A6N7YZG3</accession>
<keyword evidence="2" id="KW-0238">DNA-binding</keyword>
<dbReference type="PRINTS" id="PR00038">
    <property type="entry name" value="HTHLUXR"/>
</dbReference>
<protein>
    <submittedName>
        <fullName evidence="5">LuxR family transcriptional regulator</fullName>
    </submittedName>
</protein>
<dbReference type="RefSeq" id="WP_154756069.1">
    <property type="nucleotide sequence ID" value="NZ_WMBA01000008.1"/>
</dbReference>
<dbReference type="SMART" id="SM00421">
    <property type="entry name" value="HTH_LUXR"/>
    <property type="match status" value="1"/>
</dbReference>
<dbReference type="PANTHER" id="PTHR44688">
    <property type="entry name" value="DNA-BINDING TRANSCRIPTIONAL ACTIVATOR DEVR_DOSR"/>
    <property type="match status" value="1"/>
</dbReference>
<evidence type="ECO:0000256" key="2">
    <source>
        <dbReference type="ARBA" id="ARBA00023125"/>
    </source>
</evidence>
<evidence type="ECO:0000256" key="3">
    <source>
        <dbReference type="ARBA" id="ARBA00023163"/>
    </source>
</evidence>
<dbReference type="Gene3D" id="1.10.10.10">
    <property type="entry name" value="Winged helix-like DNA-binding domain superfamily/Winged helix DNA-binding domain"/>
    <property type="match status" value="1"/>
</dbReference>
<proteinExistence type="predicted"/>